<accession>A0ABU0W9B4</accession>
<dbReference type="EMBL" id="JAVDDT010000008">
    <property type="protein sequence ID" value="MDQ2070631.1"/>
    <property type="molecule type" value="Genomic_DNA"/>
</dbReference>
<evidence type="ECO:0000259" key="7">
    <source>
        <dbReference type="PROSITE" id="PS51007"/>
    </source>
</evidence>
<dbReference type="Gene3D" id="1.10.760.10">
    <property type="entry name" value="Cytochrome c-like domain"/>
    <property type="match status" value="2"/>
</dbReference>
<dbReference type="SUPFAM" id="SSF46626">
    <property type="entry name" value="Cytochrome c"/>
    <property type="match status" value="2"/>
</dbReference>
<dbReference type="PANTHER" id="PTHR33751:SF9">
    <property type="entry name" value="CYTOCHROME C4"/>
    <property type="match status" value="1"/>
</dbReference>
<protein>
    <submittedName>
        <fullName evidence="8">Cytochrome c</fullName>
    </submittedName>
</protein>
<evidence type="ECO:0000256" key="4">
    <source>
        <dbReference type="ARBA" id="ARBA00022982"/>
    </source>
</evidence>
<gene>
    <name evidence="8" type="ORF">RBH19_12190</name>
</gene>
<keyword evidence="3 6" id="KW-0479">Metal-binding</keyword>
<sequence length="212" mass="23095">MRIAVVTLALVAAMTASELRAEGDVNEGRTLSDTCVGCHGVDGYTNAYPTYKVPMIAGQHAAFIVYALEAYRDGEREHPTMAGQARGLSDQEFQDIAAFLASEQAEEMRAYPRARATGNIRRGEEVAGDRGCAACHGSDGNSPEGMQPPSPILAGQYADYLYQSLRQYKDGTRTSAVMAGQVQNLSDRDMRDLAAFYASQPGPLRVMEQYRR</sequence>
<dbReference type="InterPro" id="IPR036909">
    <property type="entry name" value="Cyt_c-like_dom_sf"/>
</dbReference>
<dbReference type="InterPro" id="IPR050597">
    <property type="entry name" value="Cytochrome_c_Oxidase_Subunit"/>
</dbReference>
<organism evidence="8 9">
    <name type="scientific">Natronospira bacteriovora</name>
    <dbReference type="NCBI Taxonomy" id="3069753"/>
    <lineage>
        <taxon>Bacteria</taxon>
        <taxon>Pseudomonadati</taxon>
        <taxon>Pseudomonadota</taxon>
        <taxon>Gammaproteobacteria</taxon>
        <taxon>Natronospirales</taxon>
        <taxon>Natronospiraceae</taxon>
        <taxon>Natronospira</taxon>
    </lineage>
</organism>
<keyword evidence="1" id="KW-0813">Transport</keyword>
<dbReference type="Proteomes" id="UP001239019">
    <property type="component" value="Unassembled WGS sequence"/>
</dbReference>
<feature type="domain" description="Cytochrome c" evidence="7">
    <location>
        <begin position="118"/>
        <end position="201"/>
    </location>
</feature>
<evidence type="ECO:0000256" key="2">
    <source>
        <dbReference type="ARBA" id="ARBA00022617"/>
    </source>
</evidence>
<evidence type="ECO:0000256" key="6">
    <source>
        <dbReference type="PROSITE-ProRule" id="PRU00433"/>
    </source>
</evidence>
<evidence type="ECO:0000313" key="9">
    <source>
        <dbReference type="Proteomes" id="UP001239019"/>
    </source>
</evidence>
<dbReference type="PANTHER" id="PTHR33751">
    <property type="entry name" value="CBB3-TYPE CYTOCHROME C OXIDASE SUBUNIT FIXP"/>
    <property type="match status" value="1"/>
</dbReference>
<evidence type="ECO:0000313" key="8">
    <source>
        <dbReference type="EMBL" id="MDQ2070631.1"/>
    </source>
</evidence>
<dbReference type="RefSeq" id="WP_306729126.1">
    <property type="nucleotide sequence ID" value="NZ_JAVDDT010000008.1"/>
</dbReference>
<comment type="caution">
    <text evidence="8">The sequence shown here is derived from an EMBL/GenBank/DDBJ whole genome shotgun (WGS) entry which is preliminary data.</text>
</comment>
<feature type="domain" description="Cytochrome c" evidence="7">
    <location>
        <begin position="23"/>
        <end position="104"/>
    </location>
</feature>
<name>A0ABU0W9B4_9GAMM</name>
<keyword evidence="5 6" id="KW-0408">Iron</keyword>
<reference evidence="8 9" key="1">
    <citation type="submission" date="2023-08" db="EMBL/GenBank/DDBJ databases">
        <title>Whole-genome sequencing of halo(alkali)philic microorganisms from hypersaline lakes.</title>
        <authorList>
            <person name="Sorokin D.Y."/>
            <person name="Abbas B."/>
            <person name="Merkel A.Y."/>
        </authorList>
    </citation>
    <scope>NUCLEOTIDE SEQUENCE [LARGE SCALE GENOMIC DNA]</scope>
    <source>
        <strain evidence="8 9">AB-CW4</strain>
    </source>
</reference>
<evidence type="ECO:0000256" key="1">
    <source>
        <dbReference type="ARBA" id="ARBA00022448"/>
    </source>
</evidence>
<evidence type="ECO:0000256" key="5">
    <source>
        <dbReference type="ARBA" id="ARBA00023004"/>
    </source>
</evidence>
<keyword evidence="2 6" id="KW-0349">Heme</keyword>
<dbReference type="PROSITE" id="PS51007">
    <property type="entry name" value="CYTC"/>
    <property type="match status" value="2"/>
</dbReference>
<keyword evidence="9" id="KW-1185">Reference proteome</keyword>
<dbReference type="InterPro" id="IPR009056">
    <property type="entry name" value="Cyt_c-like_dom"/>
</dbReference>
<dbReference type="Pfam" id="PF00034">
    <property type="entry name" value="Cytochrom_C"/>
    <property type="match status" value="2"/>
</dbReference>
<proteinExistence type="predicted"/>
<keyword evidence="4" id="KW-0249">Electron transport</keyword>
<evidence type="ECO:0000256" key="3">
    <source>
        <dbReference type="ARBA" id="ARBA00022723"/>
    </source>
</evidence>